<feature type="non-terminal residue" evidence="2">
    <location>
        <position position="1"/>
    </location>
</feature>
<dbReference type="AlphaFoldDB" id="A0A5T0HHF5"/>
<protein>
    <submittedName>
        <fullName evidence="2">Glycosyltransferase family 8 protein</fullName>
    </submittedName>
</protein>
<dbReference type="EMBL" id="AACBLE010000058">
    <property type="protein sequence ID" value="EAJ8763661.1"/>
    <property type="molecule type" value="Genomic_DNA"/>
</dbReference>
<feature type="transmembrane region" description="Helical" evidence="1">
    <location>
        <begin position="121"/>
        <end position="138"/>
    </location>
</feature>
<organism evidence="2">
    <name type="scientific">Campylobacter jejuni</name>
    <dbReference type="NCBI Taxonomy" id="197"/>
    <lineage>
        <taxon>Bacteria</taxon>
        <taxon>Pseudomonadati</taxon>
        <taxon>Campylobacterota</taxon>
        <taxon>Epsilonproteobacteria</taxon>
        <taxon>Campylobacterales</taxon>
        <taxon>Campylobacteraceae</taxon>
        <taxon>Campylobacter</taxon>
    </lineage>
</organism>
<name>A0A5T0HHF5_CAMJU</name>
<reference evidence="2" key="1">
    <citation type="submission" date="2018-05" db="EMBL/GenBank/DDBJ databases">
        <authorList>
            <consortium name="NARMS: The National Antimicrobial Resistance Monitoring System"/>
        </authorList>
    </citation>
    <scope>NUCLEOTIDE SEQUENCE</scope>
    <source>
        <strain evidence="2">FSIS1608910</strain>
    </source>
</reference>
<keyword evidence="1" id="KW-0472">Membrane</keyword>
<sequence length="198" mass="23824">KEYYSSEKDIKIIHFAYDSIKPWGGSDSKRMDSFGKIINYPYYKEWWDVALRTPVFSDELKELRQNLFYQSLLDYSENMSCIIERMLSSIDKTKIKIDYVEQVKNHLSFQLGQHILRKKNFLAKIILPFTLFLIYIKYKLKKNKQRNSYIPQDSLDYIDVLKIKNSKEYQLGGIIIGKMSLYLKIKKIIRMLKEYEKR</sequence>
<proteinExistence type="predicted"/>
<accession>A0A5T0HHF5</accession>
<evidence type="ECO:0000313" key="2">
    <source>
        <dbReference type="EMBL" id="EAJ8763661.1"/>
    </source>
</evidence>
<evidence type="ECO:0000256" key="1">
    <source>
        <dbReference type="SAM" id="Phobius"/>
    </source>
</evidence>
<keyword evidence="2" id="KW-0808">Transferase</keyword>
<keyword evidence="1" id="KW-1133">Transmembrane helix</keyword>
<dbReference type="GO" id="GO:0016740">
    <property type="term" value="F:transferase activity"/>
    <property type="evidence" value="ECO:0007669"/>
    <property type="project" value="UniProtKB-KW"/>
</dbReference>
<gene>
    <name evidence="2" type="ORF">BTL12_09395</name>
</gene>
<keyword evidence="1" id="KW-0812">Transmembrane</keyword>
<comment type="caution">
    <text evidence="2">The sequence shown here is derived from an EMBL/GenBank/DDBJ whole genome shotgun (WGS) entry which is preliminary data.</text>
</comment>